<dbReference type="EMBL" id="MT075580">
    <property type="protein sequence ID" value="QIS31184.1"/>
    <property type="molecule type" value="Genomic_DNA"/>
</dbReference>
<accession>A0A6H0A0I8</accession>
<reference evidence="1" key="1">
    <citation type="submission" date="2020-02" db="EMBL/GenBank/DDBJ databases">
        <authorList>
            <person name="Hu X."/>
            <person name="Yuan Z."/>
            <person name="Cheng J."/>
            <person name="Geng P."/>
        </authorList>
    </citation>
    <scope>NUCLEOTIDE SEQUENCE</scope>
    <source>
        <strain evidence="1">SSII-1</strain>
        <plasmid evidence="1">pSSII-1</plasmid>
    </source>
</reference>
<protein>
    <submittedName>
        <fullName evidence="1">Uncharacterized protein</fullName>
    </submittedName>
</protein>
<name>A0A6H0A0I8_LYSSH</name>
<keyword evidence="1" id="KW-0614">Plasmid</keyword>
<sequence>MNYETKMAKILKENLFVNHRIEAQTGNTALQQITYKAQNTMEHNLVYTLTNNNIFVTGDFGEAVFTFPFTVTLHNLKNCSLELFRSSLNTFSKCSWHFDKETAISALKGYWEEKKVDSIYEDHDKIYEGFMFAIHCSNSVEDYNSELLPVITKTTADAQLLRVAADFGKCISPNLIAMWVGLLDIVRINEKTAINIEKVEVNTQYFKELLQYAEFSPTFIIGGDEFSDDHTDFKKVERYNDLAIALNEQGISYIKIPVTDLKSLQFGEKEAKGIEEYHARYKK</sequence>
<proteinExistence type="predicted"/>
<geneLocation type="plasmid" evidence="1">
    <name>pSSII-1</name>
</geneLocation>
<organism evidence="1">
    <name type="scientific">Lysinibacillus sphaericus</name>
    <name type="common">Bacillus sphaericus</name>
    <dbReference type="NCBI Taxonomy" id="1421"/>
    <lineage>
        <taxon>Bacteria</taxon>
        <taxon>Bacillati</taxon>
        <taxon>Bacillota</taxon>
        <taxon>Bacilli</taxon>
        <taxon>Bacillales</taxon>
        <taxon>Bacillaceae</taxon>
        <taxon>Lysinibacillus</taxon>
    </lineage>
</organism>
<evidence type="ECO:0000313" key="1">
    <source>
        <dbReference type="EMBL" id="QIS31184.1"/>
    </source>
</evidence>
<dbReference type="RefSeq" id="WP_031417272.1">
    <property type="nucleotide sequence ID" value="NZ_JPDK01000085.1"/>
</dbReference>
<dbReference type="AlphaFoldDB" id="A0A6H0A0I8"/>